<evidence type="ECO:0000313" key="3">
    <source>
        <dbReference type="Proteomes" id="UP000076661"/>
    </source>
</evidence>
<keyword evidence="1" id="KW-0175">Coiled coil</keyword>
<dbReference type="Proteomes" id="UP000076661">
    <property type="component" value="Unassembled WGS sequence"/>
</dbReference>
<accession>A0A162BVV2</accession>
<gene>
    <name evidence="2" type="ORF">N478_12450</name>
</gene>
<name>A0A162BVV2_9GAMM</name>
<organism evidence="2 3">
    <name type="scientific">Pseudoalteromonas luteoviolacea S4060-1</name>
    <dbReference type="NCBI Taxonomy" id="1365257"/>
    <lineage>
        <taxon>Bacteria</taxon>
        <taxon>Pseudomonadati</taxon>
        <taxon>Pseudomonadota</taxon>
        <taxon>Gammaproteobacteria</taxon>
        <taxon>Alteromonadales</taxon>
        <taxon>Pseudoalteromonadaceae</taxon>
        <taxon>Pseudoalteromonas</taxon>
    </lineage>
</organism>
<dbReference type="AlphaFoldDB" id="A0A162BVV2"/>
<comment type="caution">
    <text evidence="2">The sequence shown here is derived from an EMBL/GenBank/DDBJ whole genome shotgun (WGS) entry which is preliminary data.</text>
</comment>
<reference evidence="2 3" key="1">
    <citation type="submission" date="2013-07" db="EMBL/GenBank/DDBJ databases">
        <title>Comparative Genomic and Metabolomic Analysis of Twelve Strains of Pseudoalteromonas luteoviolacea.</title>
        <authorList>
            <person name="Vynne N.G."/>
            <person name="Mansson M."/>
            <person name="Gram L."/>
        </authorList>
    </citation>
    <scope>NUCLEOTIDE SEQUENCE [LARGE SCALE GENOMIC DNA]</scope>
    <source>
        <strain evidence="2 3">S4060-1</strain>
    </source>
</reference>
<dbReference type="EMBL" id="AUXX01000005">
    <property type="protein sequence ID" value="KZN69437.1"/>
    <property type="molecule type" value="Genomic_DNA"/>
</dbReference>
<dbReference type="PATRIC" id="fig|1365257.3.peg.896"/>
<dbReference type="RefSeq" id="WP_063380127.1">
    <property type="nucleotide sequence ID" value="NZ_AUXX01000005.1"/>
</dbReference>
<evidence type="ECO:0000313" key="2">
    <source>
        <dbReference type="EMBL" id="KZN69437.1"/>
    </source>
</evidence>
<protein>
    <submittedName>
        <fullName evidence="2">Uncharacterized protein</fullName>
    </submittedName>
</protein>
<proteinExistence type="predicted"/>
<sequence length="140" mass="16060">MSENQYSINILESEIPPDCEILHHFSQCVNACMRRCGFTRQGLARRMNEALKVEVVEVDEGKLNKWFAPSQPASMPIQYLPALCWAIKSVEPANVLLMPLMYSASDERAKKLQEASECEVQMRELQDKRESILEEVKIKT</sequence>
<evidence type="ECO:0000256" key="1">
    <source>
        <dbReference type="SAM" id="Coils"/>
    </source>
</evidence>
<feature type="coiled-coil region" evidence="1">
    <location>
        <begin position="108"/>
        <end position="135"/>
    </location>
</feature>